<name>A0A1M7SIC4_9RHOB</name>
<evidence type="ECO:0000313" key="5">
    <source>
        <dbReference type="EMBL" id="SHN58187.1"/>
    </source>
</evidence>
<dbReference type="InterPro" id="IPR009061">
    <property type="entry name" value="DNA-bd_dom_put_sf"/>
</dbReference>
<keyword evidence="2" id="KW-0238">DNA-binding</keyword>
<dbReference type="CDD" id="cd04785">
    <property type="entry name" value="HTH_CadR-PbrR-like"/>
    <property type="match status" value="1"/>
</dbReference>
<dbReference type="OrthoDB" id="9802944at2"/>
<evidence type="ECO:0000313" key="6">
    <source>
        <dbReference type="Proteomes" id="UP000184066"/>
    </source>
</evidence>
<dbReference type="InterPro" id="IPR000551">
    <property type="entry name" value="MerR-type_HTH_dom"/>
</dbReference>
<dbReference type="InterPro" id="IPR015358">
    <property type="entry name" value="Tscrpt_reg_MerR_DNA-bd"/>
</dbReference>
<dbReference type="PRINTS" id="PR00040">
    <property type="entry name" value="HTHMERR"/>
</dbReference>
<evidence type="ECO:0000256" key="1">
    <source>
        <dbReference type="ARBA" id="ARBA00023015"/>
    </source>
</evidence>
<evidence type="ECO:0000256" key="2">
    <source>
        <dbReference type="ARBA" id="ARBA00023125"/>
    </source>
</evidence>
<dbReference type="InterPro" id="IPR047057">
    <property type="entry name" value="MerR_fam"/>
</dbReference>
<reference evidence="5 6" key="1">
    <citation type="submission" date="2016-12" db="EMBL/GenBank/DDBJ databases">
        <authorList>
            <person name="Song W.-J."/>
            <person name="Kurnit D.M."/>
        </authorList>
    </citation>
    <scope>NUCLEOTIDE SEQUENCE [LARGE SCALE GENOMIC DNA]</scope>
    <source>
        <strain evidence="5 6">CGMCC 1.10808</strain>
    </source>
</reference>
<proteinExistence type="predicted"/>
<dbReference type="PROSITE" id="PS50937">
    <property type="entry name" value="HTH_MERR_2"/>
    <property type="match status" value="1"/>
</dbReference>
<dbReference type="GO" id="GO:0003677">
    <property type="term" value="F:DNA binding"/>
    <property type="evidence" value="ECO:0007669"/>
    <property type="project" value="UniProtKB-KW"/>
</dbReference>
<dbReference type="PANTHER" id="PTHR30204:SF92">
    <property type="entry name" value="HTH-TYPE TRANSCRIPTIONAL REGULATOR ZNTR"/>
    <property type="match status" value="1"/>
</dbReference>
<dbReference type="GO" id="GO:0003700">
    <property type="term" value="F:DNA-binding transcription factor activity"/>
    <property type="evidence" value="ECO:0007669"/>
    <property type="project" value="InterPro"/>
</dbReference>
<dbReference type="SMART" id="SM00422">
    <property type="entry name" value="HTH_MERR"/>
    <property type="match status" value="1"/>
</dbReference>
<dbReference type="RefSeq" id="WP_072746505.1">
    <property type="nucleotide sequence ID" value="NZ_FOHL01000003.1"/>
</dbReference>
<dbReference type="EMBL" id="FRDL01000002">
    <property type="protein sequence ID" value="SHN58187.1"/>
    <property type="molecule type" value="Genomic_DNA"/>
</dbReference>
<dbReference type="SUPFAM" id="SSF46955">
    <property type="entry name" value="Putative DNA-binding domain"/>
    <property type="match status" value="1"/>
</dbReference>
<dbReference type="Gene3D" id="1.10.1660.10">
    <property type="match status" value="1"/>
</dbReference>
<evidence type="ECO:0000259" key="4">
    <source>
        <dbReference type="PROSITE" id="PS50937"/>
    </source>
</evidence>
<protein>
    <submittedName>
        <fullName evidence="5">MerR family transcriptional regulator, mercuric resistance operon regulatory protein</fullName>
    </submittedName>
</protein>
<dbReference type="Pfam" id="PF09278">
    <property type="entry name" value="MerR-DNA-bind"/>
    <property type="match status" value="1"/>
</dbReference>
<dbReference type="Pfam" id="PF00376">
    <property type="entry name" value="MerR"/>
    <property type="match status" value="1"/>
</dbReference>
<dbReference type="PANTHER" id="PTHR30204">
    <property type="entry name" value="REDOX-CYCLING DRUG-SENSING TRANSCRIPTIONAL ACTIVATOR SOXR"/>
    <property type="match status" value="1"/>
</dbReference>
<dbReference type="AlphaFoldDB" id="A0A1M7SIC4"/>
<sequence length="146" mass="15960">MTASSRDRADGARPAALRRGELARLAGCNAETVRHYEKVRLLPAPPRDAANWRVYDQGHVARLRFILRARVLGFALDEIAELLALSESGGRSCAEAARLASRRLEDVRARIADLRRMEAALADTLALCAEGEARGCPIIDALRGQD</sequence>
<organism evidence="5 6">
    <name type="scientific">Oceanicella actignis</name>
    <dbReference type="NCBI Taxonomy" id="1189325"/>
    <lineage>
        <taxon>Bacteria</taxon>
        <taxon>Pseudomonadati</taxon>
        <taxon>Pseudomonadota</taxon>
        <taxon>Alphaproteobacteria</taxon>
        <taxon>Rhodobacterales</taxon>
        <taxon>Paracoccaceae</taxon>
        <taxon>Oceanicella</taxon>
    </lineage>
</organism>
<dbReference type="STRING" id="1189325.SAMN04488119_10343"/>
<feature type="domain" description="HTH merR-type" evidence="4">
    <location>
        <begin position="16"/>
        <end position="85"/>
    </location>
</feature>
<dbReference type="Proteomes" id="UP000184066">
    <property type="component" value="Unassembled WGS sequence"/>
</dbReference>
<keyword evidence="3" id="KW-0804">Transcription</keyword>
<evidence type="ECO:0000256" key="3">
    <source>
        <dbReference type="ARBA" id="ARBA00023163"/>
    </source>
</evidence>
<keyword evidence="1" id="KW-0805">Transcription regulation</keyword>
<keyword evidence="6" id="KW-1185">Reference proteome</keyword>
<accession>A0A1M7SIC4</accession>
<gene>
    <name evidence="5" type="ORF">SAMN05216200_102466</name>
</gene>